<comment type="subunit">
    <text evidence="1">Component of the NDC80 complex.</text>
</comment>
<keyword evidence="1" id="KW-0539">Nucleus</keyword>
<feature type="coiled-coil region" evidence="2">
    <location>
        <begin position="44"/>
        <end position="71"/>
    </location>
</feature>
<evidence type="ECO:0000256" key="1">
    <source>
        <dbReference type="RuleBase" id="RU368011"/>
    </source>
</evidence>
<feature type="coiled-coil region" evidence="2">
    <location>
        <begin position="96"/>
        <end position="130"/>
    </location>
</feature>
<dbReference type="GO" id="GO:0000776">
    <property type="term" value="C:kinetochore"/>
    <property type="evidence" value="ECO:0007669"/>
    <property type="project" value="UniProtKB-KW"/>
</dbReference>
<name>A0AAN6JMJ8_9BASI</name>
<comment type="caution">
    <text evidence="3">The sequence shown here is derived from an EMBL/GenBank/DDBJ whole genome shotgun (WGS) entry which is preliminary data.</text>
</comment>
<comment type="similarity">
    <text evidence="1">Belongs to the SPC24 family.</text>
</comment>
<keyword evidence="1" id="KW-0137">Centromere</keyword>
<dbReference type="GO" id="GO:0051301">
    <property type="term" value="P:cell division"/>
    <property type="evidence" value="ECO:0007669"/>
    <property type="project" value="UniProtKB-UniRule"/>
</dbReference>
<proteinExistence type="inferred from homology"/>
<organism evidence="3 4">
    <name type="scientific">Tilletia horrida</name>
    <dbReference type="NCBI Taxonomy" id="155126"/>
    <lineage>
        <taxon>Eukaryota</taxon>
        <taxon>Fungi</taxon>
        <taxon>Dikarya</taxon>
        <taxon>Basidiomycota</taxon>
        <taxon>Ustilaginomycotina</taxon>
        <taxon>Exobasidiomycetes</taxon>
        <taxon>Tilletiales</taxon>
        <taxon>Tilletiaceae</taxon>
        <taxon>Tilletia</taxon>
    </lineage>
</organism>
<dbReference type="InterPro" id="IPR013252">
    <property type="entry name" value="Ndc80_Spc24"/>
</dbReference>
<dbReference type="AlphaFoldDB" id="A0AAN6JMJ8"/>
<evidence type="ECO:0000313" key="4">
    <source>
        <dbReference type="Proteomes" id="UP001176521"/>
    </source>
</evidence>
<reference evidence="3" key="1">
    <citation type="journal article" date="2023" name="PhytoFront">
        <title>Draft Genome Resources of Seven Strains of Tilletia horrida, Causal Agent of Kernel Smut of Rice.</title>
        <authorList>
            <person name="Khanal S."/>
            <person name="Antony Babu S."/>
            <person name="Zhou X.G."/>
        </authorList>
    </citation>
    <scope>NUCLEOTIDE SEQUENCE</scope>
    <source>
        <strain evidence="3">TX3</strain>
    </source>
</reference>
<gene>
    <name evidence="3" type="ORF">OC842_001052</name>
</gene>
<keyword evidence="1" id="KW-0498">Mitosis</keyword>
<evidence type="ECO:0000256" key="2">
    <source>
        <dbReference type="SAM" id="Coils"/>
    </source>
</evidence>
<accession>A0AAN6JMJ8</accession>
<dbReference type="GO" id="GO:0005634">
    <property type="term" value="C:nucleus"/>
    <property type="evidence" value="ECO:0007669"/>
    <property type="project" value="UniProtKB-SubCell"/>
</dbReference>
<comment type="function">
    <text evidence="1">Acts as a component of the essential kinetochore-associated NDC80 complex, which is required for chromosome segregation and spindle checkpoint activity.</text>
</comment>
<evidence type="ECO:0000313" key="3">
    <source>
        <dbReference type="EMBL" id="KAK0539118.1"/>
    </source>
</evidence>
<comment type="subcellular location">
    <subcellularLocation>
        <location evidence="1">Nucleus</location>
    </subcellularLocation>
    <subcellularLocation>
        <location evidence="1">Chromosome</location>
        <location evidence="1">Centromere</location>
        <location evidence="1">Kinetochore</location>
    </subcellularLocation>
</comment>
<keyword evidence="1" id="KW-0995">Kinetochore</keyword>
<sequence length="232" mass="25577">MDALELKAYLAEVKQKFTEQDHIRRLEIVDQAISSFRKTQDDEEVVVQTELRELTNKIASLRAECSRSALDWIAHEEHVERVHALEREQAEWGKKIEADEAKLRGIEAELRSAKEECAEWEAVSVEEEVEFSGDALALRFFRNLGFVPSYDPAKLKAAAAAAAISTASKRNGSRASAAAAAAAAGNAAAFDRVLVRSESTGRATMFDVSAQGRARKGLDEREMAAQLWAAAR</sequence>
<dbReference type="Proteomes" id="UP001176521">
    <property type="component" value="Unassembled WGS sequence"/>
</dbReference>
<keyword evidence="1" id="KW-0131">Cell cycle</keyword>
<protein>
    <recommendedName>
        <fullName evidence="1">Kinetochore protein Spc24</fullName>
    </recommendedName>
</protein>
<keyword evidence="1" id="KW-0132">Cell division</keyword>
<keyword evidence="4" id="KW-1185">Reference proteome</keyword>
<keyword evidence="2" id="KW-0175">Coiled coil</keyword>
<dbReference type="Pfam" id="PF08286">
    <property type="entry name" value="Spc24"/>
    <property type="match status" value="1"/>
</dbReference>
<keyword evidence="1" id="KW-0158">Chromosome</keyword>
<dbReference type="EMBL" id="JAPDMQ010000035">
    <property type="protein sequence ID" value="KAK0539118.1"/>
    <property type="molecule type" value="Genomic_DNA"/>
</dbReference>